<evidence type="ECO:0000313" key="1">
    <source>
        <dbReference type="EMBL" id="MBX70291.1"/>
    </source>
</evidence>
<accession>A0A2P2QTU0</accession>
<name>A0A2P2QTU0_RHIMU</name>
<sequence>MRNLIDIIINATYTIDIKTSFSVRWRAHLLWPCCCTTVLMTIPNRSSWIVISRFPILTHHVTSEQKCS</sequence>
<proteinExistence type="predicted"/>
<organism evidence="1">
    <name type="scientific">Rhizophora mucronata</name>
    <name type="common">Asiatic mangrove</name>
    <dbReference type="NCBI Taxonomy" id="61149"/>
    <lineage>
        <taxon>Eukaryota</taxon>
        <taxon>Viridiplantae</taxon>
        <taxon>Streptophyta</taxon>
        <taxon>Embryophyta</taxon>
        <taxon>Tracheophyta</taxon>
        <taxon>Spermatophyta</taxon>
        <taxon>Magnoliopsida</taxon>
        <taxon>eudicotyledons</taxon>
        <taxon>Gunneridae</taxon>
        <taxon>Pentapetalae</taxon>
        <taxon>rosids</taxon>
        <taxon>fabids</taxon>
        <taxon>Malpighiales</taxon>
        <taxon>Rhizophoraceae</taxon>
        <taxon>Rhizophora</taxon>
    </lineage>
</organism>
<reference evidence="1" key="1">
    <citation type="submission" date="2018-02" db="EMBL/GenBank/DDBJ databases">
        <title>Rhizophora mucronata_Transcriptome.</title>
        <authorList>
            <person name="Meera S.P."/>
            <person name="Sreeshan A."/>
            <person name="Augustine A."/>
        </authorList>
    </citation>
    <scope>NUCLEOTIDE SEQUENCE</scope>
    <source>
        <tissue evidence="1">Leaf</tissue>
    </source>
</reference>
<protein>
    <submittedName>
        <fullName evidence="1">Uncharacterized protein</fullName>
    </submittedName>
</protein>
<dbReference type="EMBL" id="GGEC01089807">
    <property type="protein sequence ID" value="MBX70291.1"/>
    <property type="molecule type" value="Transcribed_RNA"/>
</dbReference>
<dbReference type="AlphaFoldDB" id="A0A2P2QTU0"/>